<dbReference type="InterPro" id="IPR029063">
    <property type="entry name" value="SAM-dependent_MTases_sf"/>
</dbReference>
<evidence type="ECO:0000256" key="8">
    <source>
        <dbReference type="SAM" id="MobiDB-lite"/>
    </source>
</evidence>
<sequence length="262" mass="29093">MEQLHTADEVQFRARTKSFVRRSRGLAQNLSRVLDQHGATYLVPVARADSATTIAPDTKIDWDQQFGRRAPLVVEVGSGNGEQIVAAAAAHPEQNYLSFEVWHPGVAKMISRAASAGVTNLRIVEADAAQALPLLLGPDSVSEVWTFFPDPWRKKRHHKRRLVDGEFAGAVATILAPEGCWRLATDWDDYAWQMRDTIEAEPNLVNPHRGARPDPLDPEPTRGGFAPRFPGRLLTRFEEKGLEAGRTVHDLTAIKPARKEQA</sequence>
<feature type="region of interest" description="Disordered" evidence="8">
    <location>
        <begin position="204"/>
        <end position="229"/>
    </location>
</feature>
<dbReference type="NCBIfam" id="TIGR00091">
    <property type="entry name" value="tRNA (guanosine(46)-N7)-methyltransferase TrmB"/>
    <property type="match status" value="1"/>
</dbReference>
<dbReference type="InterPro" id="IPR003358">
    <property type="entry name" value="tRNA_(Gua-N-7)_MeTrfase_Trmb"/>
</dbReference>
<dbReference type="AlphaFoldDB" id="A0AAU7V8W7"/>
<reference evidence="9" key="1">
    <citation type="submission" date="2023-11" db="EMBL/GenBank/DDBJ databases">
        <title>Scrofimicrobium hongkongense sp. nov., isolated from a patient with peritonitis.</title>
        <authorList>
            <person name="Lao H.Y."/>
            <person name="Wong A.Y.P."/>
            <person name="Ng T.L."/>
            <person name="Wong R.Y.L."/>
            <person name="Yau M.C.Y."/>
            <person name="Lam J.Y.W."/>
            <person name="Siu G.K.H."/>
        </authorList>
    </citation>
    <scope>NUCLEOTIDE SEQUENCE</scope>
    <source>
        <strain evidence="9">R131</strain>
    </source>
</reference>
<evidence type="ECO:0000256" key="2">
    <source>
        <dbReference type="ARBA" id="ARBA00003015"/>
    </source>
</evidence>
<dbReference type="PROSITE" id="PS51625">
    <property type="entry name" value="SAM_MT_TRMB"/>
    <property type="match status" value="1"/>
</dbReference>
<evidence type="ECO:0000256" key="4">
    <source>
        <dbReference type="ARBA" id="ARBA00022679"/>
    </source>
</evidence>
<dbReference type="PANTHER" id="PTHR23417">
    <property type="entry name" value="3-DEOXY-D-MANNO-OCTULOSONIC-ACID TRANSFERASE/TRNA GUANINE-N 7 - -METHYLTRANSFERASE"/>
    <property type="match status" value="1"/>
</dbReference>
<evidence type="ECO:0000313" key="9">
    <source>
        <dbReference type="EMBL" id="XBW08724.1"/>
    </source>
</evidence>
<gene>
    <name evidence="7 9" type="primary">trmB</name>
    <name evidence="9" type="ORF">SAC06_03975</name>
</gene>
<evidence type="ECO:0000256" key="6">
    <source>
        <dbReference type="ARBA" id="ARBA00022694"/>
    </source>
</evidence>
<feature type="binding site" evidence="7">
    <location>
        <position position="100"/>
    </location>
    <ligand>
        <name>S-adenosyl-L-methionine</name>
        <dbReference type="ChEBI" id="CHEBI:59789"/>
    </ligand>
</feature>
<keyword evidence="6 7" id="KW-0819">tRNA processing</keyword>
<dbReference type="GO" id="GO:0008176">
    <property type="term" value="F:tRNA (guanine(46)-N7)-methyltransferase activity"/>
    <property type="evidence" value="ECO:0007669"/>
    <property type="project" value="UniProtKB-UniRule"/>
</dbReference>
<feature type="binding site" evidence="7">
    <location>
        <position position="186"/>
    </location>
    <ligand>
        <name>substrate</name>
    </ligand>
</feature>
<keyword evidence="4 7" id="KW-0808">Transferase</keyword>
<proteinExistence type="inferred from homology"/>
<dbReference type="PANTHER" id="PTHR23417:SF14">
    <property type="entry name" value="PENTACOTRIPEPTIDE-REPEAT REGION OF PRORP DOMAIN-CONTAINING PROTEIN"/>
    <property type="match status" value="1"/>
</dbReference>
<keyword evidence="3 7" id="KW-0489">Methyltransferase</keyword>
<dbReference type="EMBL" id="CP138335">
    <property type="protein sequence ID" value="XBW08724.1"/>
    <property type="molecule type" value="Genomic_DNA"/>
</dbReference>
<name>A0AAU7V8W7_9ACTO</name>
<evidence type="ECO:0000256" key="3">
    <source>
        <dbReference type="ARBA" id="ARBA00022603"/>
    </source>
</evidence>
<dbReference type="KEGG" id="sapp:SAC06_03975"/>
<feature type="binding site" evidence="7">
    <location>
        <position position="75"/>
    </location>
    <ligand>
        <name>S-adenosyl-L-methionine</name>
        <dbReference type="ChEBI" id="CHEBI:59789"/>
    </ligand>
</feature>
<feature type="binding site" evidence="7">
    <location>
        <position position="127"/>
    </location>
    <ligand>
        <name>S-adenosyl-L-methionine</name>
        <dbReference type="ChEBI" id="CHEBI:59789"/>
    </ligand>
</feature>
<evidence type="ECO:0000256" key="7">
    <source>
        <dbReference type="HAMAP-Rule" id="MF_01057"/>
    </source>
</evidence>
<evidence type="ECO:0000256" key="5">
    <source>
        <dbReference type="ARBA" id="ARBA00022691"/>
    </source>
</evidence>
<protein>
    <recommendedName>
        <fullName evidence="7">tRNA (guanine-N(7)-)-methyltransferase</fullName>
        <ecNumber evidence="7">2.1.1.33</ecNumber>
    </recommendedName>
    <alternativeName>
        <fullName evidence="7">tRNA (guanine(46)-N(7))-methyltransferase</fullName>
    </alternativeName>
    <alternativeName>
        <fullName evidence="7">tRNA(m7G46)-methyltransferase</fullName>
    </alternativeName>
</protein>
<dbReference type="RefSeq" id="WP_350258924.1">
    <property type="nucleotide sequence ID" value="NZ_CP138335.1"/>
</dbReference>
<feature type="binding site" evidence="7">
    <location>
        <position position="154"/>
    </location>
    <ligand>
        <name>substrate</name>
    </ligand>
</feature>
<keyword evidence="5 7" id="KW-0949">S-adenosyl-L-methionine</keyword>
<comment type="pathway">
    <text evidence="7">tRNA modification; N(7)-methylguanine-tRNA biosynthesis.</text>
</comment>
<evidence type="ECO:0000256" key="1">
    <source>
        <dbReference type="ARBA" id="ARBA00000142"/>
    </source>
</evidence>
<dbReference type="SUPFAM" id="SSF53335">
    <property type="entry name" value="S-adenosyl-L-methionine-dependent methyltransferases"/>
    <property type="match status" value="1"/>
</dbReference>
<dbReference type="InterPro" id="IPR055361">
    <property type="entry name" value="tRNA_methyltr_TrmB_bact"/>
</dbReference>
<comment type="caution">
    <text evidence="7">Lacks conserved residue(s) required for the propagation of feature annotation.</text>
</comment>
<dbReference type="HAMAP" id="MF_01057">
    <property type="entry name" value="tRNA_methyltr_TrmB"/>
    <property type="match status" value="1"/>
</dbReference>
<feature type="binding site" evidence="7">
    <location>
        <begin position="235"/>
        <end position="238"/>
    </location>
    <ligand>
        <name>substrate</name>
    </ligand>
</feature>
<comment type="catalytic activity">
    <reaction evidence="1 7">
        <text>guanosine(46) in tRNA + S-adenosyl-L-methionine = N(7)-methylguanosine(46) in tRNA + S-adenosyl-L-homocysteine</text>
        <dbReference type="Rhea" id="RHEA:42708"/>
        <dbReference type="Rhea" id="RHEA-COMP:10188"/>
        <dbReference type="Rhea" id="RHEA-COMP:10189"/>
        <dbReference type="ChEBI" id="CHEBI:57856"/>
        <dbReference type="ChEBI" id="CHEBI:59789"/>
        <dbReference type="ChEBI" id="CHEBI:74269"/>
        <dbReference type="ChEBI" id="CHEBI:74480"/>
        <dbReference type="EC" id="2.1.1.33"/>
    </reaction>
</comment>
<comment type="function">
    <text evidence="2 7">Catalyzes the formation of N(7)-methylguanine at position 46 (m7G46) in tRNA.</text>
</comment>
<feature type="binding site" evidence="7">
    <location>
        <position position="150"/>
    </location>
    <ligand>
        <name>S-adenosyl-L-methionine</name>
        <dbReference type="ChEBI" id="CHEBI:59789"/>
    </ligand>
</feature>
<dbReference type="EC" id="2.1.1.33" evidence="7"/>
<dbReference type="Gene3D" id="3.40.50.150">
    <property type="entry name" value="Vaccinia Virus protein VP39"/>
    <property type="match status" value="1"/>
</dbReference>
<dbReference type="Pfam" id="PF02390">
    <property type="entry name" value="Methyltransf_4"/>
    <property type="match status" value="1"/>
</dbReference>
<accession>A0AAU7V8W7</accession>
<organism evidence="9">
    <name type="scientific">Scrofimicrobium appendicitidis</name>
    <dbReference type="NCBI Taxonomy" id="3079930"/>
    <lineage>
        <taxon>Bacteria</taxon>
        <taxon>Bacillati</taxon>
        <taxon>Actinomycetota</taxon>
        <taxon>Actinomycetes</taxon>
        <taxon>Actinomycetales</taxon>
        <taxon>Actinomycetaceae</taxon>
        <taxon>Scrofimicrobium</taxon>
    </lineage>
</organism>
<dbReference type="GO" id="GO:0043527">
    <property type="term" value="C:tRNA methyltransferase complex"/>
    <property type="evidence" value="ECO:0007669"/>
    <property type="project" value="TreeGrafter"/>
</dbReference>
<comment type="similarity">
    <text evidence="7">Belongs to the class I-like SAM-binding methyltransferase superfamily. TrmB family.</text>
</comment>